<accession>A0A0J9XJE2</accession>
<keyword evidence="5 7" id="KW-0413">Isomerase</keyword>
<evidence type="ECO:0000256" key="1">
    <source>
        <dbReference type="ARBA" id="ARBA00000971"/>
    </source>
</evidence>
<feature type="compositionally biased region" description="Basic and acidic residues" evidence="8">
    <location>
        <begin position="150"/>
        <end position="168"/>
    </location>
</feature>
<evidence type="ECO:0000259" key="10">
    <source>
        <dbReference type="PROSITE" id="PS50059"/>
    </source>
</evidence>
<evidence type="ECO:0000256" key="8">
    <source>
        <dbReference type="SAM" id="MobiDB-lite"/>
    </source>
</evidence>
<gene>
    <name evidence="11" type="ORF">BN980_GECA23s00406g</name>
</gene>
<feature type="region of interest" description="Disordered" evidence="8">
    <location>
        <begin position="148"/>
        <end position="236"/>
    </location>
</feature>
<feature type="compositionally biased region" description="Acidic residues" evidence="8">
    <location>
        <begin position="169"/>
        <end position="189"/>
    </location>
</feature>
<evidence type="ECO:0000256" key="2">
    <source>
        <dbReference type="ARBA" id="ARBA00002388"/>
    </source>
</evidence>
<evidence type="ECO:0000313" key="11">
    <source>
        <dbReference type="EMBL" id="CDO57582.1"/>
    </source>
</evidence>
<dbReference type="Pfam" id="PF00254">
    <property type="entry name" value="FKBP_C"/>
    <property type="match status" value="1"/>
</dbReference>
<keyword evidence="4 7" id="KW-0697">Rotamase</keyword>
<dbReference type="PROSITE" id="PS50059">
    <property type="entry name" value="FKBP_PPIASE"/>
    <property type="match status" value="1"/>
</dbReference>
<evidence type="ECO:0000256" key="5">
    <source>
        <dbReference type="ARBA" id="ARBA00023235"/>
    </source>
</evidence>
<protein>
    <recommendedName>
        <fullName evidence="3 7">peptidylprolyl isomerase</fullName>
        <ecNumber evidence="3 7">5.2.1.8</ecNumber>
    </recommendedName>
</protein>
<keyword evidence="9" id="KW-0732">Signal</keyword>
<dbReference type="FunFam" id="3.10.50.40:FF:000006">
    <property type="entry name" value="Peptidyl-prolyl cis-trans isomerase"/>
    <property type="match status" value="1"/>
</dbReference>
<dbReference type="Proteomes" id="UP000242525">
    <property type="component" value="Unassembled WGS sequence"/>
</dbReference>
<dbReference type="InterPro" id="IPR044609">
    <property type="entry name" value="FKBP2/11"/>
</dbReference>
<comment type="caution">
    <text evidence="11">The sequence shown here is derived from an EMBL/GenBank/DDBJ whole genome shotgun (WGS) entry which is preliminary data.</text>
</comment>
<dbReference type="InterPro" id="IPR046357">
    <property type="entry name" value="PPIase_dom_sf"/>
</dbReference>
<dbReference type="OrthoDB" id="1902587at2759"/>
<sequence length="236" mass="24796">MKSDTLLKLIFAIAALFVALVAADAPPAVEDADAQPKLRIGILKKVPASQCKRKARSGDLIQVDYTGTLLDGTVFDSSLKPGRTPLEFGLGFGQVIPGWDRGLVGMCIGEKRKLTIPPHLAYGKAGAGGIIPPDATLVFTAELKGISGYDPKEDVAEPEEKVKIAAEKEAEDLPEPETAVENEAEEEGIEVASAPVESTTPAAAGETAIEEEEPEVEDHGEPAAEKTPAGSDNDEL</sequence>
<dbReference type="SUPFAM" id="SSF54534">
    <property type="entry name" value="FKBP-like"/>
    <property type="match status" value="1"/>
</dbReference>
<evidence type="ECO:0000256" key="9">
    <source>
        <dbReference type="SAM" id="SignalP"/>
    </source>
</evidence>
<dbReference type="STRING" id="1173061.A0A0J9XJE2"/>
<evidence type="ECO:0000256" key="7">
    <source>
        <dbReference type="PROSITE-ProRule" id="PRU00277"/>
    </source>
</evidence>
<feature type="signal peptide" evidence="9">
    <location>
        <begin position="1"/>
        <end position="23"/>
    </location>
</feature>
<evidence type="ECO:0000256" key="6">
    <source>
        <dbReference type="ARBA" id="ARBA00024206"/>
    </source>
</evidence>
<dbReference type="InterPro" id="IPR001179">
    <property type="entry name" value="PPIase_FKBP_dom"/>
</dbReference>
<feature type="compositionally biased region" description="Low complexity" evidence="8">
    <location>
        <begin position="190"/>
        <end position="207"/>
    </location>
</feature>
<dbReference type="GO" id="GO:0003755">
    <property type="term" value="F:peptidyl-prolyl cis-trans isomerase activity"/>
    <property type="evidence" value="ECO:0007669"/>
    <property type="project" value="UniProtKB-KW"/>
</dbReference>
<evidence type="ECO:0000256" key="4">
    <source>
        <dbReference type="ARBA" id="ARBA00023110"/>
    </source>
</evidence>
<comment type="similarity">
    <text evidence="6">Belongs to the FKBP-type PPIase family. FKBP2 subfamily.</text>
</comment>
<comment type="function">
    <text evidence="2">PPIases accelerate the folding of proteins. It catalyzes the cis-trans isomerization of proline imidic peptide bonds in oligopeptides.</text>
</comment>
<organism evidence="11 12">
    <name type="scientific">Geotrichum candidum</name>
    <name type="common">Oospora lactis</name>
    <name type="synonym">Dipodascus geotrichum</name>
    <dbReference type="NCBI Taxonomy" id="1173061"/>
    <lineage>
        <taxon>Eukaryota</taxon>
        <taxon>Fungi</taxon>
        <taxon>Dikarya</taxon>
        <taxon>Ascomycota</taxon>
        <taxon>Saccharomycotina</taxon>
        <taxon>Dipodascomycetes</taxon>
        <taxon>Dipodascales</taxon>
        <taxon>Dipodascaceae</taxon>
        <taxon>Geotrichum</taxon>
    </lineage>
</organism>
<evidence type="ECO:0000313" key="12">
    <source>
        <dbReference type="Proteomes" id="UP000242525"/>
    </source>
</evidence>
<proteinExistence type="inferred from homology"/>
<dbReference type="PANTHER" id="PTHR45779">
    <property type="entry name" value="PEPTIDYLPROLYL ISOMERASE"/>
    <property type="match status" value="1"/>
</dbReference>
<evidence type="ECO:0000256" key="3">
    <source>
        <dbReference type="ARBA" id="ARBA00013194"/>
    </source>
</evidence>
<feature type="domain" description="PPIase FKBP-type" evidence="10">
    <location>
        <begin position="58"/>
        <end position="147"/>
    </location>
</feature>
<dbReference type="AlphaFoldDB" id="A0A0J9XJE2"/>
<dbReference type="PANTHER" id="PTHR45779:SF7">
    <property type="entry name" value="PEPTIDYLPROLYL ISOMERASE"/>
    <property type="match status" value="1"/>
</dbReference>
<keyword evidence="12" id="KW-1185">Reference proteome</keyword>
<dbReference type="EMBL" id="CCBN010000023">
    <property type="protein sequence ID" value="CDO57582.1"/>
    <property type="molecule type" value="Genomic_DNA"/>
</dbReference>
<comment type="catalytic activity">
    <reaction evidence="1 7">
        <text>[protein]-peptidylproline (omega=180) = [protein]-peptidylproline (omega=0)</text>
        <dbReference type="Rhea" id="RHEA:16237"/>
        <dbReference type="Rhea" id="RHEA-COMP:10747"/>
        <dbReference type="Rhea" id="RHEA-COMP:10748"/>
        <dbReference type="ChEBI" id="CHEBI:83833"/>
        <dbReference type="ChEBI" id="CHEBI:83834"/>
        <dbReference type="EC" id="5.2.1.8"/>
    </reaction>
</comment>
<dbReference type="GO" id="GO:0005783">
    <property type="term" value="C:endoplasmic reticulum"/>
    <property type="evidence" value="ECO:0007669"/>
    <property type="project" value="TreeGrafter"/>
</dbReference>
<dbReference type="Gene3D" id="3.10.50.40">
    <property type="match status" value="1"/>
</dbReference>
<dbReference type="EC" id="5.2.1.8" evidence="3 7"/>
<reference evidence="11" key="1">
    <citation type="submission" date="2014-03" db="EMBL/GenBank/DDBJ databases">
        <authorList>
            <person name="Casaregola S."/>
        </authorList>
    </citation>
    <scope>NUCLEOTIDE SEQUENCE [LARGE SCALE GENOMIC DNA]</scope>
    <source>
        <strain evidence="11">CLIB 918</strain>
    </source>
</reference>
<feature type="chain" id="PRO_5005325835" description="peptidylprolyl isomerase" evidence="9">
    <location>
        <begin position="24"/>
        <end position="236"/>
    </location>
</feature>
<name>A0A0J9XJE2_GEOCN</name>